<dbReference type="AlphaFoldDB" id="A0AAV2L2N0"/>
<dbReference type="Proteomes" id="UP001497482">
    <property type="component" value="Chromosome 20"/>
</dbReference>
<accession>A0AAV2L2N0</accession>
<feature type="region of interest" description="Disordered" evidence="1">
    <location>
        <begin position="1"/>
        <end position="72"/>
    </location>
</feature>
<feature type="compositionally biased region" description="Basic and acidic residues" evidence="1">
    <location>
        <begin position="13"/>
        <end position="72"/>
    </location>
</feature>
<dbReference type="EMBL" id="OZ035842">
    <property type="protein sequence ID" value="CAL1594510.1"/>
    <property type="molecule type" value="Genomic_DNA"/>
</dbReference>
<sequence length="110" mass="12636">MEVEAESGDGEEEKNRVNGDRRELEMKGKEREEERRGAANPRGERRMKQRNGMKERKAEEVEEGKKGVKMREKTEGGWWKCGVLKEGGGVQNNCEVGGREEKQRSWGERG</sequence>
<feature type="compositionally biased region" description="Acidic residues" evidence="1">
    <location>
        <begin position="1"/>
        <end position="12"/>
    </location>
</feature>
<reference evidence="2 3" key="1">
    <citation type="submission" date="2024-04" db="EMBL/GenBank/DDBJ databases">
        <authorList>
            <person name="Waldvogel A.-M."/>
            <person name="Schoenle A."/>
        </authorList>
    </citation>
    <scope>NUCLEOTIDE SEQUENCE [LARGE SCALE GENOMIC DNA]</scope>
</reference>
<keyword evidence="3" id="KW-1185">Reference proteome</keyword>
<feature type="region of interest" description="Disordered" evidence="1">
    <location>
        <begin position="89"/>
        <end position="110"/>
    </location>
</feature>
<organism evidence="2 3">
    <name type="scientific">Knipowitschia caucasica</name>
    <name type="common">Caucasian dwarf goby</name>
    <name type="synonym">Pomatoschistus caucasicus</name>
    <dbReference type="NCBI Taxonomy" id="637954"/>
    <lineage>
        <taxon>Eukaryota</taxon>
        <taxon>Metazoa</taxon>
        <taxon>Chordata</taxon>
        <taxon>Craniata</taxon>
        <taxon>Vertebrata</taxon>
        <taxon>Euteleostomi</taxon>
        <taxon>Actinopterygii</taxon>
        <taxon>Neopterygii</taxon>
        <taxon>Teleostei</taxon>
        <taxon>Neoteleostei</taxon>
        <taxon>Acanthomorphata</taxon>
        <taxon>Gobiaria</taxon>
        <taxon>Gobiiformes</taxon>
        <taxon>Gobioidei</taxon>
        <taxon>Gobiidae</taxon>
        <taxon>Gobiinae</taxon>
        <taxon>Knipowitschia</taxon>
    </lineage>
</organism>
<name>A0AAV2L2N0_KNICA</name>
<evidence type="ECO:0000313" key="2">
    <source>
        <dbReference type="EMBL" id="CAL1594510.1"/>
    </source>
</evidence>
<protein>
    <submittedName>
        <fullName evidence="2">Uncharacterized protein</fullName>
    </submittedName>
</protein>
<evidence type="ECO:0000313" key="3">
    <source>
        <dbReference type="Proteomes" id="UP001497482"/>
    </source>
</evidence>
<evidence type="ECO:0000256" key="1">
    <source>
        <dbReference type="SAM" id="MobiDB-lite"/>
    </source>
</evidence>
<proteinExistence type="predicted"/>
<gene>
    <name evidence="2" type="ORF">KC01_LOCUS23463</name>
</gene>
<feature type="compositionally biased region" description="Basic and acidic residues" evidence="1">
    <location>
        <begin position="97"/>
        <end position="110"/>
    </location>
</feature>